<dbReference type="EMBL" id="LRBV02000011">
    <property type="status" value="NOT_ANNOTATED_CDS"/>
    <property type="molecule type" value="Genomic_DNA"/>
</dbReference>
<evidence type="ECO:0000259" key="4">
    <source>
        <dbReference type="Pfam" id="PF01466"/>
    </source>
</evidence>
<dbReference type="InterPro" id="IPR016897">
    <property type="entry name" value="SKP1"/>
</dbReference>
<dbReference type="Pfam" id="PF03931">
    <property type="entry name" value="Skp1_POZ"/>
    <property type="match status" value="1"/>
</dbReference>
<dbReference type="UniPathway" id="UPA00143"/>
<evidence type="ECO:0000256" key="2">
    <source>
        <dbReference type="ARBA" id="ARBA00009993"/>
    </source>
</evidence>
<keyword evidence="3" id="KW-0833">Ubl conjugation pathway</keyword>
<accession>A0A7N2MYL8</accession>
<proteinExistence type="inferred from homology"/>
<dbReference type="GO" id="GO:0016567">
    <property type="term" value="P:protein ubiquitination"/>
    <property type="evidence" value="ECO:0007669"/>
    <property type="project" value="UniProtKB-UniPathway"/>
</dbReference>
<evidence type="ECO:0000259" key="5">
    <source>
        <dbReference type="Pfam" id="PF03931"/>
    </source>
</evidence>
<dbReference type="OMA" id="FHIINDY"/>
<protein>
    <recommendedName>
        <fullName evidence="8">SKP1-like protein</fullName>
    </recommendedName>
</protein>
<feature type="domain" description="SKP1 component dimerisation" evidence="4">
    <location>
        <begin position="68"/>
        <end position="115"/>
    </location>
</feature>
<dbReference type="GO" id="GO:0006511">
    <property type="term" value="P:ubiquitin-dependent protein catabolic process"/>
    <property type="evidence" value="ECO:0007669"/>
    <property type="project" value="InterPro"/>
</dbReference>
<evidence type="ECO:0000313" key="7">
    <source>
        <dbReference type="Proteomes" id="UP000594261"/>
    </source>
</evidence>
<dbReference type="InterPro" id="IPR001232">
    <property type="entry name" value="SKP1-like"/>
</dbReference>
<reference evidence="6" key="2">
    <citation type="submission" date="2021-01" db="UniProtKB">
        <authorList>
            <consortium name="EnsemblPlants"/>
        </authorList>
    </citation>
    <scope>IDENTIFICATION</scope>
</reference>
<evidence type="ECO:0000313" key="6">
    <source>
        <dbReference type="EnsemblPlants" id="QL11p050733:mrna"/>
    </source>
</evidence>
<dbReference type="InterPro" id="IPR016072">
    <property type="entry name" value="Skp1_comp_dimer"/>
</dbReference>
<sequence length="117" mass="13455">MSSSEKVVEKMITLVSSDGETFEVEEKVAMESQTSLTTAWDDEFVKDIKVDQNILFDLILAANFLNIKGLLDLTCKTVADMMEGKSVPEIRKMFHIINDYTPEEEEQVRKENQWAFE</sequence>
<organism evidence="6 7">
    <name type="scientific">Quercus lobata</name>
    <name type="common">Valley oak</name>
    <dbReference type="NCBI Taxonomy" id="97700"/>
    <lineage>
        <taxon>Eukaryota</taxon>
        <taxon>Viridiplantae</taxon>
        <taxon>Streptophyta</taxon>
        <taxon>Embryophyta</taxon>
        <taxon>Tracheophyta</taxon>
        <taxon>Spermatophyta</taxon>
        <taxon>Magnoliopsida</taxon>
        <taxon>eudicotyledons</taxon>
        <taxon>Gunneridae</taxon>
        <taxon>Pentapetalae</taxon>
        <taxon>rosids</taxon>
        <taxon>fabids</taxon>
        <taxon>Fagales</taxon>
        <taxon>Fagaceae</taxon>
        <taxon>Quercus</taxon>
    </lineage>
</organism>
<evidence type="ECO:0008006" key="8">
    <source>
        <dbReference type="Google" id="ProtNLM"/>
    </source>
</evidence>
<evidence type="ECO:0000256" key="1">
    <source>
        <dbReference type="ARBA" id="ARBA00004906"/>
    </source>
</evidence>
<keyword evidence="7" id="KW-1185">Reference proteome</keyword>
<name>A0A7N2MYL8_QUELO</name>
<dbReference type="AlphaFoldDB" id="A0A7N2MYL8"/>
<dbReference type="InterPro" id="IPR036296">
    <property type="entry name" value="SKP1-like_dim_sf"/>
</dbReference>
<dbReference type="InParanoid" id="A0A7N2MYL8"/>
<comment type="similarity">
    <text evidence="2">Belongs to the SKP1 family.</text>
</comment>
<evidence type="ECO:0000256" key="3">
    <source>
        <dbReference type="ARBA" id="ARBA00022786"/>
    </source>
</evidence>
<dbReference type="Gramene" id="QL11p050733:mrna">
    <property type="protein sequence ID" value="QL11p050733:mrna"/>
    <property type="gene ID" value="QL11p050733"/>
</dbReference>
<dbReference type="Proteomes" id="UP000594261">
    <property type="component" value="Chromosome 11"/>
</dbReference>
<comment type="pathway">
    <text evidence="1">Protein modification; protein ubiquitination.</text>
</comment>
<feature type="domain" description="SKP1 component POZ" evidence="5">
    <location>
        <begin position="10"/>
        <end position="34"/>
    </location>
</feature>
<dbReference type="Pfam" id="PF01466">
    <property type="entry name" value="Skp1"/>
    <property type="match status" value="1"/>
</dbReference>
<dbReference type="InterPro" id="IPR016073">
    <property type="entry name" value="Skp1_comp_POZ"/>
</dbReference>
<dbReference type="PANTHER" id="PTHR11165">
    <property type="entry name" value="SKP1"/>
    <property type="match status" value="1"/>
</dbReference>
<dbReference type="SUPFAM" id="SSF81382">
    <property type="entry name" value="Skp1 dimerisation domain-like"/>
    <property type="match status" value="1"/>
</dbReference>
<dbReference type="EnsemblPlants" id="QL11p050733:mrna">
    <property type="protein sequence ID" value="QL11p050733:mrna"/>
    <property type="gene ID" value="QL11p050733"/>
</dbReference>
<dbReference type="PIRSF" id="PIRSF028729">
    <property type="entry name" value="E3_ubiquit_lig_SCF_Skp"/>
    <property type="match status" value="1"/>
</dbReference>
<reference evidence="6 7" key="1">
    <citation type="journal article" date="2016" name="G3 (Bethesda)">
        <title>First Draft Assembly and Annotation of the Genome of a California Endemic Oak Quercus lobata Nee (Fagaceae).</title>
        <authorList>
            <person name="Sork V.L."/>
            <person name="Fitz-Gibbon S.T."/>
            <person name="Puiu D."/>
            <person name="Crepeau M."/>
            <person name="Gugger P.F."/>
            <person name="Sherman R."/>
            <person name="Stevens K."/>
            <person name="Langley C.H."/>
            <person name="Pellegrini M."/>
            <person name="Salzberg S.L."/>
        </authorList>
    </citation>
    <scope>NUCLEOTIDE SEQUENCE [LARGE SCALE GENOMIC DNA]</scope>
    <source>
        <strain evidence="6 7">cv. SW786</strain>
    </source>
</reference>
<dbReference type="Gene3D" id="3.30.710.10">
    <property type="entry name" value="Potassium Channel Kv1.1, Chain A"/>
    <property type="match status" value="2"/>
</dbReference>
<dbReference type="GO" id="GO:0009867">
    <property type="term" value="P:jasmonic acid mediated signaling pathway"/>
    <property type="evidence" value="ECO:0007669"/>
    <property type="project" value="UniProtKB-ARBA"/>
</dbReference>
<dbReference type="SMART" id="SM00512">
    <property type="entry name" value="Skp1"/>
    <property type="match status" value="1"/>
</dbReference>
<dbReference type="InterPro" id="IPR011333">
    <property type="entry name" value="SKP1/BTB/POZ_sf"/>
</dbReference>